<reference evidence="7" key="1">
    <citation type="submission" date="2016-11" db="EMBL/GenBank/DDBJ databases">
        <authorList>
            <person name="Varghese N."/>
            <person name="Submissions S."/>
        </authorList>
    </citation>
    <scope>NUCLEOTIDE SEQUENCE [LARGE SCALE GENOMIC DNA]</scope>
    <source>
        <strain evidence="7">DSM 15292</strain>
    </source>
</reference>
<dbReference type="Gene3D" id="2.130.10.10">
    <property type="entry name" value="YVTN repeat-like/Quinoprotein amine dehydrogenase"/>
    <property type="match status" value="3"/>
</dbReference>
<dbReference type="SMART" id="SM00388">
    <property type="entry name" value="HisKA"/>
    <property type="match status" value="1"/>
</dbReference>
<evidence type="ECO:0000259" key="5">
    <source>
        <dbReference type="PROSITE" id="PS50109"/>
    </source>
</evidence>
<dbReference type="Proteomes" id="UP000185221">
    <property type="component" value="Unassembled WGS sequence"/>
</dbReference>
<dbReference type="CDD" id="cd00082">
    <property type="entry name" value="HisKA"/>
    <property type="match status" value="1"/>
</dbReference>
<dbReference type="SUPFAM" id="SSF47384">
    <property type="entry name" value="Homodimeric domain of signal transducing histidine kinase"/>
    <property type="match status" value="1"/>
</dbReference>
<dbReference type="OrthoDB" id="9806995at2"/>
<dbReference type="EMBL" id="FSRC01000002">
    <property type="protein sequence ID" value="SIO01757.1"/>
    <property type="molecule type" value="Genomic_DNA"/>
</dbReference>
<keyword evidence="4" id="KW-0472">Membrane</keyword>
<dbReference type="InterPro" id="IPR036097">
    <property type="entry name" value="HisK_dim/P_sf"/>
</dbReference>
<sequence length="1300" mass="146066">MNHSILNSTQLFFFLFGLIWATIPEAKSQEIQLETISISNGLASPQVMDVMQDSYGLIWVGTSNGLQRYDGYSWKTYRNIIGNANSLQHNMIFDIAEDANRNLWIANEFGLTYFDRAKNTFKNYNIDSTFKTAGASRTLQVLPDSQGRIWASTLGFEIIQFDPESDTWIQAPYANINGKPAVHSYISMFVYEDNAGGIWGGSANHGLMYLPKGASEFRPIKFDIENTLNSFENTISEIYEDKDGILWITSRQGIFKYDVANNKLREIVTYDSGNEDIATFLNSIREDSEGNIWILNNYRGILKFEGNSDQYTEVLIPGNRKMNTGFWTNRLTELMIDKSGIFWFGSRAEGLFKYDPVNQPFKFYSHNAEDPNSLSQGGTYGLFASKISPGKIYIGTRGNGINIFNEEDESIQKVGFSSANDMFGGSARSIYEQADGTIWVGTWGDGLIKMDQNYQELKRYKRTNEDDKKGLPNDQVRVIREDKKGNIWIGTNGGLTVLNPASDDFNEIVSKYSQTYPNEILDQVRTWLQTGQEITSIKEVGQSEELTQGFEISERGSYYLVTVGEGDAASMADYGWLQNSAGETIIGMESIDNSLWAGGAFKNRLQITQVELNPGSYSLRYRSDDSHHFNSWNDLEPDLLPLYGIAIFKQDGELAKQSTVVNVNEQNVEIIIQDANISDIEMGEKYIWIASANAGVTRIDPETNSVRYYTSDPLDPTTLSNTQVFDVMEYNGQLWMATYGGINILDIASDEITYYTEQDGLPTNFIETVLPGENGEMWFSTQNGLIQMMQSEALDKVTFINYNEDDGLGGDSFISLAADKTREGNFYFGGDHGLTTFSTVASNKIPPSVIISNLLISNLSVYEMGENSPLEVDLLSSDEISLQYDQNDLSFEYAALHYANPTKNQYAHMLEGLDQDWIYDNRNFASYTNLEPGTYTFKVIASNAYGIWNEEGKNLQITILPPWWKTWWAYLIYLLIAIGIIAAVFALFRKRIQLKEREKTRLKEIAHAKEIEKAYAELKSTQNQLIQSEKMASLGELTAGIAHEIQNPLNFVNNFSEVSSEMLDELHEELEKGELEEVKLLASEIKGNLNKITHHGKRADSIVKGMLEHSRTNKGEKELTDLNALADEFVRLSYHGLRAKDKTFNSDFILKLDPDLPNLHVVASDIGRVILNLVNNAFYACSERSRSSVKENGKSGSNDYHPEVVVSTRKVKKGIELIVKDNGSGIPESIKEKIFQPFFTTKPTGSGTGLGLSLSYDIVKAHGGDLRVKSVDGEGTEMVLFLPLTDQIKINEVLTPNTQP</sequence>
<dbReference type="PRINTS" id="PR00344">
    <property type="entry name" value="BCTRLSENSOR"/>
</dbReference>
<evidence type="ECO:0000256" key="1">
    <source>
        <dbReference type="ARBA" id="ARBA00000085"/>
    </source>
</evidence>
<dbReference type="Gene3D" id="3.30.565.10">
    <property type="entry name" value="Histidine kinase-like ATPase, C-terminal domain"/>
    <property type="match status" value="1"/>
</dbReference>
<feature type="domain" description="Histidine kinase" evidence="5">
    <location>
        <begin position="1040"/>
        <end position="1286"/>
    </location>
</feature>
<dbReference type="STRING" id="226505.SAMN05444394_2921"/>
<keyword evidence="3" id="KW-0597">Phosphoprotein</keyword>
<accession>A0A1N6G2N3</accession>
<dbReference type="SUPFAM" id="SSF63829">
    <property type="entry name" value="Calcium-dependent phosphotriesterase"/>
    <property type="match status" value="4"/>
</dbReference>
<dbReference type="InterPro" id="IPR004358">
    <property type="entry name" value="Sig_transdc_His_kin-like_C"/>
</dbReference>
<gene>
    <name evidence="6" type="ORF">SAMN05444394_2921</name>
</gene>
<evidence type="ECO:0000256" key="3">
    <source>
        <dbReference type="ARBA" id="ARBA00022553"/>
    </source>
</evidence>
<dbReference type="Pfam" id="PF07495">
    <property type="entry name" value="Y_Y_Y"/>
    <property type="match status" value="1"/>
</dbReference>
<dbReference type="InterPro" id="IPR011123">
    <property type="entry name" value="Y_Y_Y"/>
</dbReference>
<protein>
    <recommendedName>
        <fullName evidence="2">histidine kinase</fullName>
        <ecNumber evidence="2">2.7.13.3</ecNumber>
    </recommendedName>
</protein>
<dbReference type="InterPro" id="IPR015943">
    <property type="entry name" value="WD40/YVTN_repeat-like_dom_sf"/>
</dbReference>
<comment type="catalytic activity">
    <reaction evidence="1">
        <text>ATP + protein L-histidine = ADP + protein N-phospho-L-histidine.</text>
        <dbReference type="EC" id="2.7.13.3"/>
    </reaction>
</comment>
<dbReference type="Gene3D" id="1.10.287.130">
    <property type="match status" value="1"/>
</dbReference>
<dbReference type="InterPro" id="IPR003594">
    <property type="entry name" value="HATPase_dom"/>
</dbReference>
<organism evidence="6 7">
    <name type="scientific">Algoriphagus halophilus</name>
    <dbReference type="NCBI Taxonomy" id="226505"/>
    <lineage>
        <taxon>Bacteria</taxon>
        <taxon>Pseudomonadati</taxon>
        <taxon>Bacteroidota</taxon>
        <taxon>Cytophagia</taxon>
        <taxon>Cytophagales</taxon>
        <taxon>Cyclobacteriaceae</taxon>
        <taxon>Algoriphagus</taxon>
    </lineage>
</organism>
<dbReference type="SUPFAM" id="SSF55874">
    <property type="entry name" value="ATPase domain of HSP90 chaperone/DNA topoisomerase II/histidine kinase"/>
    <property type="match status" value="1"/>
</dbReference>
<dbReference type="Pfam" id="PF02518">
    <property type="entry name" value="HATPase_c"/>
    <property type="match status" value="1"/>
</dbReference>
<name>A0A1N6G2N3_9BACT</name>
<evidence type="ECO:0000256" key="2">
    <source>
        <dbReference type="ARBA" id="ARBA00012438"/>
    </source>
</evidence>
<dbReference type="Gene3D" id="2.60.40.10">
    <property type="entry name" value="Immunoglobulins"/>
    <property type="match status" value="1"/>
</dbReference>
<dbReference type="PROSITE" id="PS50109">
    <property type="entry name" value="HIS_KIN"/>
    <property type="match status" value="1"/>
</dbReference>
<feature type="transmembrane region" description="Helical" evidence="4">
    <location>
        <begin position="967"/>
        <end position="988"/>
    </location>
</feature>
<dbReference type="InterPro" id="IPR036890">
    <property type="entry name" value="HATPase_C_sf"/>
</dbReference>
<dbReference type="InterPro" id="IPR003661">
    <property type="entry name" value="HisK_dim/P_dom"/>
</dbReference>
<dbReference type="GO" id="GO:0000155">
    <property type="term" value="F:phosphorelay sensor kinase activity"/>
    <property type="evidence" value="ECO:0007669"/>
    <property type="project" value="InterPro"/>
</dbReference>
<keyword evidence="4" id="KW-0812">Transmembrane</keyword>
<dbReference type="RefSeq" id="WP_074225712.1">
    <property type="nucleotide sequence ID" value="NZ_FSRC01000002.1"/>
</dbReference>
<keyword evidence="4" id="KW-1133">Transmembrane helix</keyword>
<proteinExistence type="predicted"/>
<dbReference type="EC" id="2.7.13.3" evidence="2"/>
<keyword evidence="7" id="KW-1185">Reference proteome</keyword>
<dbReference type="InterPro" id="IPR005467">
    <property type="entry name" value="His_kinase_dom"/>
</dbReference>
<dbReference type="PANTHER" id="PTHR43547:SF2">
    <property type="entry name" value="HYBRID SIGNAL TRANSDUCTION HISTIDINE KINASE C"/>
    <property type="match status" value="1"/>
</dbReference>
<evidence type="ECO:0000313" key="7">
    <source>
        <dbReference type="Proteomes" id="UP000185221"/>
    </source>
</evidence>
<dbReference type="InterPro" id="IPR013783">
    <property type="entry name" value="Ig-like_fold"/>
</dbReference>
<dbReference type="Pfam" id="PF07494">
    <property type="entry name" value="Reg_prop"/>
    <property type="match status" value="2"/>
</dbReference>
<evidence type="ECO:0000256" key="4">
    <source>
        <dbReference type="SAM" id="Phobius"/>
    </source>
</evidence>
<keyword evidence="6" id="KW-0808">Transferase</keyword>
<dbReference type="FunFam" id="2.60.40.10:FF:000791">
    <property type="entry name" value="Two-component system sensor histidine kinase/response regulator"/>
    <property type="match status" value="1"/>
</dbReference>
<keyword evidence="6" id="KW-0418">Kinase</keyword>
<dbReference type="InterPro" id="IPR011110">
    <property type="entry name" value="Reg_prop"/>
</dbReference>
<dbReference type="SMART" id="SM00387">
    <property type="entry name" value="HATPase_c"/>
    <property type="match status" value="1"/>
</dbReference>
<dbReference type="PANTHER" id="PTHR43547">
    <property type="entry name" value="TWO-COMPONENT HISTIDINE KINASE"/>
    <property type="match status" value="1"/>
</dbReference>
<evidence type="ECO:0000313" key="6">
    <source>
        <dbReference type="EMBL" id="SIO01757.1"/>
    </source>
</evidence>